<dbReference type="InterPro" id="IPR037284">
    <property type="entry name" value="SUF_FeS_clus_asmbl_SufBD_sf"/>
</dbReference>
<dbReference type="EMBL" id="MK814714">
    <property type="protein sequence ID" value="QCI08123.1"/>
    <property type="molecule type" value="Genomic_DNA"/>
</dbReference>
<evidence type="ECO:0000313" key="5">
    <source>
        <dbReference type="EMBL" id="QCI08123.1"/>
    </source>
</evidence>
<reference evidence="5" key="2">
    <citation type="submission" date="2019-04" db="EMBL/GenBank/DDBJ databases">
        <authorList>
            <person name="Pasella M."/>
        </authorList>
    </citation>
    <scope>NUCLEOTIDE SEQUENCE</scope>
    <source>
        <strain evidence="5">PD2997_5</strain>
    </source>
</reference>
<gene>
    <name evidence="5" type="primary">sufB</name>
</gene>
<name>A0A4D6WXG5_9FLOR</name>
<evidence type="ECO:0000259" key="4">
    <source>
        <dbReference type="Pfam" id="PF19295"/>
    </source>
</evidence>
<dbReference type="Pfam" id="PF19295">
    <property type="entry name" value="SufBD_N"/>
    <property type="match status" value="1"/>
</dbReference>
<proteinExistence type="inferred from homology"/>
<evidence type="ECO:0000256" key="1">
    <source>
        <dbReference type="ARBA" id="ARBA00043967"/>
    </source>
</evidence>
<dbReference type="SUPFAM" id="SSF101960">
    <property type="entry name" value="Stabilizer of iron transporter SufD"/>
    <property type="match status" value="1"/>
</dbReference>
<sequence length="485" mass="54693">MVNHKTSNQSIINNLINKPYEYGFYTNIESEYFPKGLNIDIIQLISKNKKEPKYLTEFRIKAYEKWLKMNEPKWSKLSYLKINYNDIIYYSIPKYKKKLNSLDEVDPTILDTFNKLGISLNEQKRLSNVAIDAVFDSVSIATTFKKELAEVGIIFCSISEAIKLYPNLVKKYLGSVVPIGDNFYAALNSATFSDGSFCYIPPNIHCPLELSTYFRINNKESGQFERTLIIADKNSYVSYLEGCTAPQFDKNQLHAAIVELVALDNATIKYSTVQNWYSGNTKGEGGIYNFVTKRGICIGNNSKILWTQVETGSAITWKYPSCVLLGKNSIGQFSSVTLTNNYQQADTGSKMIHIGKNTRSKILAKGISAGYSINSYRGLVKIGPKANCSRNYSQCDSLLLNKKSKANTFPYIQVQNPYSKVEHEASTSKIGEEQIFYLLQRGISLEDTISLVINGFCKEILNELPMEFAVEADRLLQLKLEGTIG</sequence>
<organism evidence="5">
    <name type="scientific">Polyneura bonnemaisonii</name>
    <dbReference type="NCBI Taxonomy" id="136797"/>
    <lineage>
        <taxon>Eukaryota</taxon>
        <taxon>Rhodophyta</taxon>
        <taxon>Florideophyceae</taxon>
        <taxon>Rhodymeniophycidae</taxon>
        <taxon>Ceramiales</taxon>
        <taxon>Delesseriaceae</taxon>
        <taxon>Polyneura</taxon>
    </lineage>
</organism>
<dbReference type="InterPro" id="IPR055346">
    <property type="entry name" value="Fe-S_cluster_assembly_SufBD"/>
</dbReference>
<dbReference type="InterPro" id="IPR010231">
    <property type="entry name" value="SUF_FeS_clus_asmbl_SufB"/>
</dbReference>
<feature type="domain" description="SUF system FeS cluster assembly SufBD core" evidence="3">
    <location>
        <begin position="214"/>
        <end position="456"/>
    </location>
</feature>
<dbReference type="PANTHER" id="PTHR30508">
    <property type="entry name" value="FES CLUSTER ASSEMBLY PROTEIN SUF"/>
    <property type="match status" value="1"/>
</dbReference>
<accession>A0A4D6WXG5</accession>
<evidence type="ECO:0000259" key="3">
    <source>
        <dbReference type="Pfam" id="PF01458"/>
    </source>
</evidence>
<dbReference type="GO" id="GO:0016226">
    <property type="term" value="P:iron-sulfur cluster assembly"/>
    <property type="evidence" value="ECO:0007669"/>
    <property type="project" value="InterPro"/>
</dbReference>
<dbReference type="NCBIfam" id="TIGR01980">
    <property type="entry name" value="sufB"/>
    <property type="match status" value="1"/>
</dbReference>
<dbReference type="NCBIfam" id="NF008773">
    <property type="entry name" value="PRK11814.1"/>
    <property type="match status" value="1"/>
</dbReference>
<dbReference type="InterPro" id="IPR045595">
    <property type="entry name" value="SufBD_N"/>
</dbReference>
<keyword evidence="5" id="KW-0934">Plastid</keyword>
<dbReference type="Pfam" id="PF01458">
    <property type="entry name" value="SUFBD_core"/>
    <property type="match status" value="1"/>
</dbReference>
<dbReference type="InterPro" id="IPR000825">
    <property type="entry name" value="SUF_FeS_clus_asmbl_SufBD_core"/>
</dbReference>
<feature type="domain" description="SUF system FeS cluster assembly SufBD N-terminal" evidence="4">
    <location>
        <begin position="53"/>
        <end position="205"/>
    </location>
</feature>
<reference evidence="5" key="1">
    <citation type="journal article" date="2019" name="Mol. Phylogenet. Evol.">
        <title>Morphological evolution and classification of the red algal order Ceramiales inferred using plastid phylogenomics.</title>
        <authorList>
            <person name="Diaz-Tapia P."/>
            <person name="Pasella M.M."/>
            <person name="Verbruggen H."/>
            <person name="Maggs C.A."/>
        </authorList>
    </citation>
    <scope>NUCLEOTIDE SEQUENCE</scope>
    <source>
        <strain evidence="5">PD2997_5</strain>
    </source>
</reference>
<geneLocation type="plastid" evidence="5"/>
<dbReference type="PANTHER" id="PTHR30508:SF1">
    <property type="entry name" value="UPF0051 PROTEIN ABCI8, CHLOROPLASTIC-RELATED"/>
    <property type="match status" value="1"/>
</dbReference>
<dbReference type="AlphaFoldDB" id="A0A4D6WXG5"/>
<evidence type="ECO:0000256" key="2">
    <source>
        <dbReference type="ARBA" id="ARBA00044134"/>
    </source>
</evidence>
<protein>
    <recommendedName>
        <fullName evidence="2">Iron-sulfur cluster assembly SufBD family protein ycf24</fullName>
    </recommendedName>
</protein>
<comment type="similarity">
    <text evidence="1">Belongs to the iron-sulfur cluster assembly SufBD family.</text>
</comment>